<evidence type="ECO:0000256" key="3">
    <source>
        <dbReference type="ARBA" id="ARBA00022692"/>
    </source>
</evidence>
<dbReference type="InterPro" id="IPR050794">
    <property type="entry name" value="CPA2_transporter"/>
</dbReference>
<keyword evidence="4 7" id="KW-1133">Transmembrane helix</keyword>
<dbReference type="EMBL" id="JAEDAL010000001">
    <property type="protein sequence ID" value="MBH9551776.1"/>
    <property type="molecule type" value="Genomic_DNA"/>
</dbReference>
<evidence type="ECO:0000313" key="9">
    <source>
        <dbReference type="EMBL" id="MBH9551776.1"/>
    </source>
</evidence>
<evidence type="ECO:0000256" key="5">
    <source>
        <dbReference type="ARBA" id="ARBA00023065"/>
    </source>
</evidence>
<evidence type="ECO:0000256" key="2">
    <source>
        <dbReference type="ARBA" id="ARBA00022448"/>
    </source>
</evidence>
<feature type="transmembrane region" description="Helical" evidence="7">
    <location>
        <begin position="241"/>
        <end position="269"/>
    </location>
</feature>
<keyword evidence="10" id="KW-1185">Reference proteome</keyword>
<keyword evidence="3 7" id="KW-0812">Transmembrane</keyword>
<dbReference type="PANTHER" id="PTHR32468:SF0">
    <property type="entry name" value="K(+)_H(+) ANTIPORTER 1"/>
    <property type="match status" value="1"/>
</dbReference>
<name>A0A931IXQ7_9BURK</name>
<feature type="transmembrane region" description="Helical" evidence="7">
    <location>
        <begin position="102"/>
        <end position="125"/>
    </location>
</feature>
<dbReference type="Pfam" id="PF00999">
    <property type="entry name" value="Na_H_Exchanger"/>
    <property type="match status" value="1"/>
</dbReference>
<feature type="transmembrane region" description="Helical" evidence="7">
    <location>
        <begin position="137"/>
        <end position="161"/>
    </location>
</feature>
<dbReference type="Proteomes" id="UP000620139">
    <property type="component" value="Unassembled WGS sequence"/>
</dbReference>
<feature type="domain" description="Cation/H+ exchanger transmembrane" evidence="8">
    <location>
        <begin position="23"/>
        <end position="401"/>
    </location>
</feature>
<dbReference type="GO" id="GO:1902600">
    <property type="term" value="P:proton transmembrane transport"/>
    <property type="evidence" value="ECO:0007669"/>
    <property type="project" value="InterPro"/>
</dbReference>
<dbReference type="PANTHER" id="PTHR32468">
    <property type="entry name" value="CATION/H + ANTIPORTER"/>
    <property type="match status" value="1"/>
</dbReference>
<dbReference type="Gene3D" id="1.20.1530.20">
    <property type="match status" value="1"/>
</dbReference>
<keyword evidence="6 7" id="KW-0472">Membrane</keyword>
<feature type="transmembrane region" description="Helical" evidence="7">
    <location>
        <begin position="173"/>
        <end position="196"/>
    </location>
</feature>
<organism evidence="9 10">
    <name type="scientific">Inhella gelatinilytica</name>
    <dbReference type="NCBI Taxonomy" id="2795030"/>
    <lineage>
        <taxon>Bacteria</taxon>
        <taxon>Pseudomonadati</taxon>
        <taxon>Pseudomonadota</taxon>
        <taxon>Betaproteobacteria</taxon>
        <taxon>Burkholderiales</taxon>
        <taxon>Sphaerotilaceae</taxon>
        <taxon>Inhella</taxon>
    </lineage>
</organism>
<evidence type="ECO:0000313" key="10">
    <source>
        <dbReference type="Proteomes" id="UP000620139"/>
    </source>
</evidence>
<evidence type="ECO:0000256" key="6">
    <source>
        <dbReference type="ARBA" id="ARBA00023136"/>
    </source>
</evidence>
<evidence type="ECO:0000256" key="7">
    <source>
        <dbReference type="SAM" id="Phobius"/>
    </source>
</evidence>
<feature type="transmembrane region" description="Helical" evidence="7">
    <location>
        <begin position="70"/>
        <end position="90"/>
    </location>
</feature>
<evidence type="ECO:0000256" key="1">
    <source>
        <dbReference type="ARBA" id="ARBA00004141"/>
    </source>
</evidence>
<sequence length="417" mass="43600">MTPFELSVLLFMQLAVILLACRAVSWVFVRIGQSPVVAEMVAGVLLGPSLLGLLAPELSASLFPAASKPILFALAQIALALYMFLVGCEFDLELMKGRVGKAASVSLAGIAAPFALGAGLAWFLADRQDLFPAATEPFQAMLFLGAAMSITAFPMLARIIYERGLTGTPLGTLTLAAGAVDDAAAWCVLAVVLASFKGQASIAVLAIGGSVLFAAFVMGPLRWVLPRWIGKVQGDLNSGQLVLVLALLMLAAWCTDMIGIYAVFGAFLLGLAMPRGDNGGVPKALERQLMPLTTSLLLPCFFTYSGLNTQINLLTEPGLWGLAAVVLAAAVLGKGGACYAVARWQGMSHPEAAAVGSLMNARGLMELIILNIGLQAGLITPTLFTVMVIMAIVTTLMATPLFNRVYASRLKGAGLVV</sequence>
<evidence type="ECO:0000259" key="8">
    <source>
        <dbReference type="Pfam" id="PF00999"/>
    </source>
</evidence>
<accession>A0A931IXQ7</accession>
<protein>
    <submittedName>
        <fullName evidence="9">Cation:proton antiporter</fullName>
    </submittedName>
</protein>
<reference evidence="9" key="1">
    <citation type="submission" date="2020-12" db="EMBL/GenBank/DDBJ databases">
        <title>The genome sequence of Inhella sp. 4Y17.</title>
        <authorList>
            <person name="Liu Y."/>
        </authorList>
    </citation>
    <scope>NUCLEOTIDE SEQUENCE</scope>
    <source>
        <strain evidence="9">4Y10</strain>
    </source>
</reference>
<proteinExistence type="predicted"/>
<comment type="caution">
    <text evidence="9">The sequence shown here is derived from an EMBL/GenBank/DDBJ whole genome shotgun (WGS) entry which is preliminary data.</text>
</comment>
<gene>
    <name evidence="9" type="ORF">I7X43_02840</name>
</gene>
<feature type="transmembrane region" description="Helical" evidence="7">
    <location>
        <begin position="319"/>
        <end position="342"/>
    </location>
</feature>
<dbReference type="GO" id="GO:0016020">
    <property type="term" value="C:membrane"/>
    <property type="evidence" value="ECO:0007669"/>
    <property type="project" value="UniProtKB-SubCell"/>
</dbReference>
<dbReference type="AlphaFoldDB" id="A0A931IXQ7"/>
<keyword evidence="5" id="KW-0406">Ion transport</keyword>
<feature type="transmembrane region" description="Helical" evidence="7">
    <location>
        <begin position="6"/>
        <end position="29"/>
    </location>
</feature>
<dbReference type="InterPro" id="IPR038770">
    <property type="entry name" value="Na+/solute_symporter_sf"/>
</dbReference>
<keyword evidence="2" id="KW-0813">Transport</keyword>
<comment type="subcellular location">
    <subcellularLocation>
        <location evidence="1">Membrane</location>
        <topology evidence="1">Multi-pass membrane protein</topology>
    </subcellularLocation>
</comment>
<feature type="transmembrane region" description="Helical" evidence="7">
    <location>
        <begin position="202"/>
        <end position="221"/>
    </location>
</feature>
<dbReference type="InterPro" id="IPR006153">
    <property type="entry name" value="Cation/H_exchanger_TM"/>
</dbReference>
<evidence type="ECO:0000256" key="4">
    <source>
        <dbReference type="ARBA" id="ARBA00022989"/>
    </source>
</evidence>
<dbReference type="GO" id="GO:0015297">
    <property type="term" value="F:antiporter activity"/>
    <property type="evidence" value="ECO:0007669"/>
    <property type="project" value="InterPro"/>
</dbReference>
<feature type="transmembrane region" description="Helical" evidence="7">
    <location>
        <begin position="36"/>
        <end position="55"/>
    </location>
</feature>